<reference evidence="4 5" key="1">
    <citation type="submission" date="2019-11" db="EMBL/GenBank/DDBJ databases">
        <title>Pedobacter sp. HMF7056 Genome sequencing and assembly.</title>
        <authorList>
            <person name="Kang H."/>
            <person name="Kim H."/>
            <person name="Joh K."/>
        </authorList>
    </citation>
    <scope>NUCLEOTIDE SEQUENCE [LARGE SCALE GENOMIC DNA]</scope>
    <source>
        <strain evidence="4 5">HMF7056</strain>
    </source>
</reference>
<dbReference type="PANTHER" id="PTHR43818:SF11">
    <property type="entry name" value="BCDNA.GH03377"/>
    <property type="match status" value="1"/>
</dbReference>
<name>A0A7K1XVD1_9SPHI</name>
<feature type="domain" description="Gfo/Idh/MocA-like oxidoreductase N-terminal" evidence="2">
    <location>
        <begin position="5"/>
        <end position="124"/>
    </location>
</feature>
<dbReference type="GO" id="GO:0016491">
    <property type="term" value="F:oxidoreductase activity"/>
    <property type="evidence" value="ECO:0007669"/>
    <property type="project" value="UniProtKB-KW"/>
</dbReference>
<dbReference type="InterPro" id="IPR050463">
    <property type="entry name" value="Gfo/Idh/MocA_oxidrdct_glycsds"/>
</dbReference>
<sequence>MKTISWGIIGCGDVNEIKSGPAFNKINGSVLSAVMRRDKEKAADYARRHQVPSFYGDAQDLINDPGINAVYVATPPGPHEEYTIASLTAGKPVYVEKPMSLDAESCRRMAAAAAQTGTKLTVAHYRRALPMFRKVKTLLNEIGDVSLVTIRFFQPKASALVANSEENWRVDPAISGGGLFHDMAPHHIDLMLYFFGEPLSIHGHSANQAKMNRADDIVMGQLVFPGEVFCTGAWCFNVPKEFASDECEIIGSLGKIVFPFHGNEVSLHTGGEVAVHRFEHPQHIQQPMIAEVVRYFSGEAAENPCPAEAGIKVLTIIDRFTGK</sequence>
<evidence type="ECO:0000256" key="1">
    <source>
        <dbReference type="ARBA" id="ARBA00023002"/>
    </source>
</evidence>
<dbReference type="Gene3D" id="3.30.360.10">
    <property type="entry name" value="Dihydrodipicolinate Reductase, domain 2"/>
    <property type="match status" value="1"/>
</dbReference>
<protein>
    <submittedName>
        <fullName evidence="4">Gfo/Idh/MocA family oxidoreductase</fullName>
    </submittedName>
</protein>
<evidence type="ECO:0000259" key="3">
    <source>
        <dbReference type="Pfam" id="PF22725"/>
    </source>
</evidence>
<dbReference type="InterPro" id="IPR000683">
    <property type="entry name" value="Gfo/Idh/MocA-like_OxRdtase_N"/>
</dbReference>
<dbReference type="Proteomes" id="UP000451233">
    <property type="component" value="Unassembled WGS sequence"/>
</dbReference>
<dbReference type="GO" id="GO:0000166">
    <property type="term" value="F:nucleotide binding"/>
    <property type="evidence" value="ECO:0007669"/>
    <property type="project" value="InterPro"/>
</dbReference>
<dbReference type="InterPro" id="IPR055170">
    <property type="entry name" value="GFO_IDH_MocA-like_dom"/>
</dbReference>
<gene>
    <name evidence="4" type="ORF">GS398_05565</name>
</gene>
<dbReference type="PANTHER" id="PTHR43818">
    <property type="entry name" value="BCDNA.GH03377"/>
    <property type="match status" value="1"/>
</dbReference>
<evidence type="ECO:0000313" key="4">
    <source>
        <dbReference type="EMBL" id="MXV14757.1"/>
    </source>
</evidence>
<accession>A0A7K1XVD1</accession>
<evidence type="ECO:0000259" key="2">
    <source>
        <dbReference type="Pfam" id="PF01408"/>
    </source>
</evidence>
<dbReference type="Pfam" id="PF22725">
    <property type="entry name" value="GFO_IDH_MocA_C3"/>
    <property type="match status" value="1"/>
</dbReference>
<dbReference type="Pfam" id="PF01408">
    <property type="entry name" value="GFO_IDH_MocA"/>
    <property type="match status" value="1"/>
</dbReference>
<organism evidence="4 5">
    <name type="scientific">Hufsiella ginkgonis</name>
    <dbReference type="NCBI Taxonomy" id="2695274"/>
    <lineage>
        <taxon>Bacteria</taxon>
        <taxon>Pseudomonadati</taxon>
        <taxon>Bacteroidota</taxon>
        <taxon>Sphingobacteriia</taxon>
        <taxon>Sphingobacteriales</taxon>
        <taxon>Sphingobacteriaceae</taxon>
        <taxon>Hufsiella</taxon>
    </lineage>
</organism>
<dbReference type="AlphaFoldDB" id="A0A7K1XVD1"/>
<dbReference type="InterPro" id="IPR036291">
    <property type="entry name" value="NAD(P)-bd_dom_sf"/>
</dbReference>
<comment type="caution">
    <text evidence="4">The sequence shown here is derived from an EMBL/GenBank/DDBJ whole genome shotgun (WGS) entry which is preliminary data.</text>
</comment>
<dbReference type="SUPFAM" id="SSF51735">
    <property type="entry name" value="NAD(P)-binding Rossmann-fold domains"/>
    <property type="match status" value="1"/>
</dbReference>
<dbReference type="RefSeq" id="WP_160905708.1">
    <property type="nucleotide sequence ID" value="NZ_WVHS01000001.1"/>
</dbReference>
<dbReference type="EMBL" id="WVHS01000001">
    <property type="protein sequence ID" value="MXV14757.1"/>
    <property type="molecule type" value="Genomic_DNA"/>
</dbReference>
<keyword evidence="5" id="KW-1185">Reference proteome</keyword>
<proteinExistence type="predicted"/>
<keyword evidence="1" id="KW-0560">Oxidoreductase</keyword>
<dbReference type="SUPFAM" id="SSF55347">
    <property type="entry name" value="Glyceraldehyde-3-phosphate dehydrogenase-like, C-terminal domain"/>
    <property type="match status" value="1"/>
</dbReference>
<dbReference type="Gene3D" id="3.40.50.720">
    <property type="entry name" value="NAD(P)-binding Rossmann-like Domain"/>
    <property type="match status" value="1"/>
</dbReference>
<evidence type="ECO:0000313" key="5">
    <source>
        <dbReference type="Proteomes" id="UP000451233"/>
    </source>
</evidence>
<feature type="domain" description="GFO/IDH/MocA-like oxidoreductase" evidence="3">
    <location>
        <begin position="132"/>
        <end position="256"/>
    </location>
</feature>